<evidence type="ECO:0000313" key="2">
    <source>
        <dbReference type="EMBL" id="MCH86040.1"/>
    </source>
</evidence>
<accession>A0A392MEW3</accession>
<dbReference type="AlphaFoldDB" id="A0A392MEW3"/>
<evidence type="ECO:0000256" key="1">
    <source>
        <dbReference type="SAM" id="Phobius"/>
    </source>
</evidence>
<feature type="non-terminal residue" evidence="2">
    <location>
        <position position="166"/>
    </location>
</feature>
<name>A0A392MEW3_9FABA</name>
<feature type="transmembrane region" description="Helical" evidence="1">
    <location>
        <begin position="93"/>
        <end position="114"/>
    </location>
</feature>
<keyword evidence="1" id="KW-0472">Membrane</keyword>
<keyword evidence="1" id="KW-1133">Transmembrane helix</keyword>
<sequence>MNPPCVEGSICFVRLIENRLVAVTLTCGVFEGSGQELALEWFGGAYYGGLSADRHQVFEGIRFSVERGKVWNFEVFRDRGVLELLCERLRLPYFFFFFCFVVLWISLFEVFHSASQILICFSNSSTVALRLSYEPFSADPVIVRGVCVTGKSFTAAPRWAPNVLAK</sequence>
<reference evidence="2 3" key="1">
    <citation type="journal article" date="2018" name="Front. Plant Sci.">
        <title>Red Clover (Trifolium pratense) and Zigzag Clover (T. medium) - A Picture of Genomic Similarities and Differences.</title>
        <authorList>
            <person name="Dluhosova J."/>
            <person name="Istvanek J."/>
            <person name="Nedelnik J."/>
            <person name="Repkova J."/>
        </authorList>
    </citation>
    <scope>NUCLEOTIDE SEQUENCE [LARGE SCALE GENOMIC DNA]</scope>
    <source>
        <strain evidence="3">cv. 10/8</strain>
        <tissue evidence="2">Leaf</tissue>
    </source>
</reference>
<dbReference type="EMBL" id="LXQA010009623">
    <property type="protein sequence ID" value="MCH86040.1"/>
    <property type="molecule type" value="Genomic_DNA"/>
</dbReference>
<proteinExistence type="predicted"/>
<protein>
    <submittedName>
        <fullName evidence="2">Uncharacterized protein</fullName>
    </submittedName>
</protein>
<dbReference type="Proteomes" id="UP000265520">
    <property type="component" value="Unassembled WGS sequence"/>
</dbReference>
<gene>
    <name evidence="2" type="ORF">A2U01_0006894</name>
</gene>
<evidence type="ECO:0000313" key="3">
    <source>
        <dbReference type="Proteomes" id="UP000265520"/>
    </source>
</evidence>
<keyword evidence="3" id="KW-1185">Reference proteome</keyword>
<comment type="caution">
    <text evidence="2">The sequence shown here is derived from an EMBL/GenBank/DDBJ whole genome shotgun (WGS) entry which is preliminary data.</text>
</comment>
<organism evidence="2 3">
    <name type="scientific">Trifolium medium</name>
    <dbReference type="NCBI Taxonomy" id="97028"/>
    <lineage>
        <taxon>Eukaryota</taxon>
        <taxon>Viridiplantae</taxon>
        <taxon>Streptophyta</taxon>
        <taxon>Embryophyta</taxon>
        <taxon>Tracheophyta</taxon>
        <taxon>Spermatophyta</taxon>
        <taxon>Magnoliopsida</taxon>
        <taxon>eudicotyledons</taxon>
        <taxon>Gunneridae</taxon>
        <taxon>Pentapetalae</taxon>
        <taxon>rosids</taxon>
        <taxon>fabids</taxon>
        <taxon>Fabales</taxon>
        <taxon>Fabaceae</taxon>
        <taxon>Papilionoideae</taxon>
        <taxon>50 kb inversion clade</taxon>
        <taxon>NPAAA clade</taxon>
        <taxon>Hologalegina</taxon>
        <taxon>IRL clade</taxon>
        <taxon>Trifolieae</taxon>
        <taxon>Trifolium</taxon>
    </lineage>
</organism>
<keyword evidence="1" id="KW-0812">Transmembrane</keyword>